<evidence type="ECO:0000259" key="3">
    <source>
        <dbReference type="Pfam" id="PF22485"/>
    </source>
</evidence>
<feature type="region of interest" description="Disordered" evidence="1">
    <location>
        <begin position="1"/>
        <end position="210"/>
    </location>
</feature>
<dbReference type="PANTHER" id="PTHR39461">
    <property type="entry name" value="LEA DOMAIN PROTEIN (AFU_ORTHOLOGUE AFUA_8G04920)"/>
    <property type="match status" value="1"/>
</dbReference>
<dbReference type="PANTHER" id="PTHR39461:SF1">
    <property type="entry name" value="LEA DOMAIN PROTEIN (AFU_ORTHOLOGUE AFUA_8G04920)"/>
    <property type="match status" value="1"/>
</dbReference>
<dbReference type="OMA" id="IGRAEPW"/>
<feature type="compositionally biased region" description="Basic and acidic residues" evidence="1">
    <location>
        <begin position="32"/>
        <end position="51"/>
    </location>
</feature>
<protein>
    <recommendedName>
        <fullName evidence="3">DUF6987 domain-containing protein</fullName>
    </recommendedName>
</protein>
<evidence type="ECO:0000256" key="1">
    <source>
        <dbReference type="SAM" id="MobiDB-lite"/>
    </source>
</evidence>
<dbReference type="AlphaFoldDB" id="A0A0U5CPK0"/>
<reference evidence="5" key="1">
    <citation type="journal article" date="2016" name="Genome Announc.">
        <title>Draft genome sequences of fungus Aspergillus calidoustus.</title>
        <authorList>
            <person name="Horn F."/>
            <person name="Linde J."/>
            <person name="Mattern D.J."/>
            <person name="Walther G."/>
            <person name="Guthke R."/>
            <person name="Scherlach K."/>
            <person name="Martin K."/>
            <person name="Brakhage A.A."/>
            <person name="Petzke L."/>
            <person name="Valiante V."/>
        </authorList>
    </citation>
    <scope>NUCLEOTIDE SEQUENCE [LARGE SCALE GENOMIC DNA]</scope>
    <source>
        <strain evidence="5">SF006504</strain>
    </source>
</reference>
<dbReference type="STRING" id="454130.A0A0U5CPK0"/>
<dbReference type="InterPro" id="IPR054256">
    <property type="entry name" value="DUF6987"/>
</dbReference>
<dbReference type="Pfam" id="PF22485">
    <property type="entry name" value="DUF6987"/>
    <property type="match status" value="1"/>
</dbReference>
<dbReference type="EMBL" id="CDMC01000006">
    <property type="protein sequence ID" value="CEN61070.1"/>
    <property type="molecule type" value="Genomic_DNA"/>
</dbReference>
<feature type="domain" description="DUF6987" evidence="3">
    <location>
        <begin position="660"/>
        <end position="857"/>
    </location>
</feature>
<evidence type="ECO:0000256" key="2">
    <source>
        <dbReference type="SAM" id="Phobius"/>
    </source>
</evidence>
<feature type="compositionally biased region" description="Low complexity" evidence="1">
    <location>
        <begin position="55"/>
        <end position="72"/>
    </location>
</feature>
<feature type="compositionally biased region" description="Acidic residues" evidence="1">
    <location>
        <begin position="194"/>
        <end position="204"/>
    </location>
</feature>
<gene>
    <name evidence="4" type="ORF">ASPCAL07736</name>
</gene>
<feature type="transmembrane region" description="Helical" evidence="2">
    <location>
        <begin position="807"/>
        <end position="829"/>
    </location>
</feature>
<keyword evidence="2" id="KW-0812">Transmembrane</keyword>
<organism evidence="4 5">
    <name type="scientific">Aspergillus calidoustus</name>
    <dbReference type="NCBI Taxonomy" id="454130"/>
    <lineage>
        <taxon>Eukaryota</taxon>
        <taxon>Fungi</taxon>
        <taxon>Dikarya</taxon>
        <taxon>Ascomycota</taxon>
        <taxon>Pezizomycotina</taxon>
        <taxon>Eurotiomycetes</taxon>
        <taxon>Eurotiomycetidae</taxon>
        <taxon>Eurotiales</taxon>
        <taxon>Aspergillaceae</taxon>
        <taxon>Aspergillus</taxon>
        <taxon>Aspergillus subgen. Nidulantes</taxon>
    </lineage>
</organism>
<feature type="compositionally biased region" description="Acidic residues" evidence="1">
    <location>
        <begin position="498"/>
        <end position="516"/>
    </location>
</feature>
<name>A0A0U5CPK0_ASPCI</name>
<feature type="compositionally biased region" description="Basic and acidic residues" evidence="1">
    <location>
        <begin position="309"/>
        <end position="320"/>
    </location>
</feature>
<dbReference type="Pfam" id="PF12396">
    <property type="entry name" value="DUF3659"/>
    <property type="match status" value="5"/>
</dbReference>
<keyword evidence="2" id="KW-1133">Transmembrane helix</keyword>
<dbReference type="InterPro" id="IPR022124">
    <property type="entry name" value="DUF3659"/>
</dbReference>
<feature type="region of interest" description="Disordered" evidence="1">
    <location>
        <begin position="305"/>
        <end position="362"/>
    </location>
</feature>
<feature type="compositionally biased region" description="Basic and acidic residues" evidence="1">
    <location>
        <begin position="75"/>
        <end position="193"/>
    </location>
</feature>
<proteinExistence type="predicted"/>
<accession>A0A0U5CPK0</accession>
<keyword evidence="5" id="KW-1185">Reference proteome</keyword>
<feature type="region of interest" description="Disordered" evidence="1">
    <location>
        <begin position="643"/>
        <end position="666"/>
    </location>
</feature>
<evidence type="ECO:0000313" key="5">
    <source>
        <dbReference type="Proteomes" id="UP000054771"/>
    </source>
</evidence>
<keyword evidence="2" id="KW-0472">Membrane</keyword>
<dbReference type="OrthoDB" id="3937590at2759"/>
<feature type="region of interest" description="Disordered" evidence="1">
    <location>
        <begin position="488"/>
        <end position="518"/>
    </location>
</feature>
<evidence type="ECO:0000313" key="4">
    <source>
        <dbReference type="EMBL" id="CEN61070.1"/>
    </source>
</evidence>
<feature type="region of interest" description="Disordered" evidence="1">
    <location>
        <begin position="224"/>
        <end position="247"/>
    </location>
</feature>
<dbReference type="Proteomes" id="UP000054771">
    <property type="component" value="Unassembled WGS sequence"/>
</dbReference>
<sequence>MASAAPRRHVVTDKPVKPRRPNPPGAGTLSNAKEKIHKFMEQRANETRQPAKPDAASASGSGSGAPSQLGAGMEPAKDIKKQIGDEGRKKLDQQKDDVGNKVEAAKDTKKQIGDEGRKKLDQHKDDLENKVEPAEETGKQMSEEAREGAEDMGKQMEEEGREGAEDMGKQMEEGREGAEDMGRQIGDEAREEMPTDEVEEEAENAEDHVQYDLSILDGREVQEGGKVFDDDGNLIGEVAEGNPEDLVGQTVNAEGEIIDEDGDLIGVVNLVQQGSEVGEKEGAPQADMGEAEDEAGGIDLPAAGEEAGEVTREQAPKPEEGITGDEQVAGEVGGALPDEKPELEKPEMEGAGEALEEQKPPEVEGALPDLSTLEGLKCNKFGNIVNADGTVVGELVEGDAKKLARDGCQLDAQGQFWDNQGHVIGRAKVIPVEEEEQGPFADSGDIYVAEDGWVKDEGGRVVGKVVEGDAKKLVGRAVDDDGDILDKRGNVIGRAEPYEEPEEEEQEEEGEEEEGQDLSVLEGLTVNKLGNILDNNGVLIGRIAEGNPKKLAGKKVDAKGQIWSDTGKVIGQAELIPADEREKPEGPFYGFEGLTVGDEGTIVDSSGEVIGRLVEGDAERLKGRAVDEDGEIIDKLGNVIGRAERWKPEPEPELSPEELEKQRKEKEDEDLAKKMCAIVQRTLDSVGPICRQIMQHIEKANQTPKDELDEEELVKQVKPLIEEAANALQECKGALRALDPDGRIAETAKARSATHEATPAEQHLADLLKELAQTVAETIDNGRRLIADMPHAKKELNPLWALLSEPLFQIIAAVGLLLSGVLGLVSRLLDGLGLGGILRGLLGNLGLDKLLEGFGLGTVTEALGLEGKK</sequence>
<feature type="compositionally biased region" description="Basic and acidic residues" evidence="1">
    <location>
        <begin position="337"/>
        <end position="348"/>
    </location>
</feature>